<proteinExistence type="predicted"/>
<dbReference type="Proteomes" id="UP000298652">
    <property type="component" value="Chromosome 5"/>
</dbReference>
<feature type="domain" description="DUF7597" evidence="3">
    <location>
        <begin position="268"/>
        <end position="363"/>
    </location>
</feature>
<dbReference type="InterPro" id="IPR056018">
    <property type="entry name" value="DUF7597"/>
</dbReference>
<evidence type="ECO:0000313" key="5">
    <source>
        <dbReference type="Proteomes" id="UP000298652"/>
    </source>
</evidence>
<organism evidence="4 5">
    <name type="scientific">Setaria viridis</name>
    <name type="common">Green bristlegrass</name>
    <name type="synonym">Setaria italica subsp. viridis</name>
    <dbReference type="NCBI Taxonomy" id="4556"/>
    <lineage>
        <taxon>Eukaryota</taxon>
        <taxon>Viridiplantae</taxon>
        <taxon>Streptophyta</taxon>
        <taxon>Embryophyta</taxon>
        <taxon>Tracheophyta</taxon>
        <taxon>Spermatophyta</taxon>
        <taxon>Magnoliopsida</taxon>
        <taxon>Liliopsida</taxon>
        <taxon>Poales</taxon>
        <taxon>Poaceae</taxon>
        <taxon>PACMAD clade</taxon>
        <taxon>Panicoideae</taxon>
        <taxon>Panicodae</taxon>
        <taxon>Paniceae</taxon>
        <taxon>Cenchrinae</taxon>
        <taxon>Setaria</taxon>
    </lineage>
</organism>
<feature type="compositionally biased region" description="Polar residues" evidence="1">
    <location>
        <begin position="469"/>
        <end position="481"/>
    </location>
</feature>
<feature type="region of interest" description="Disordered" evidence="1">
    <location>
        <begin position="247"/>
        <end position="274"/>
    </location>
</feature>
<keyword evidence="5" id="KW-1185">Reference proteome</keyword>
<evidence type="ECO:0000259" key="3">
    <source>
        <dbReference type="Pfam" id="PF24530"/>
    </source>
</evidence>
<name>A0A4U6UAQ4_SETVI</name>
<dbReference type="Pfam" id="PF24530">
    <property type="entry name" value="DUF7597"/>
    <property type="match status" value="1"/>
</dbReference>
<evidence type="ECO:0000256" key="2">
    <source>
        <dbReference type="SAM" id="SignalP"/>
    </source>
</evidence>
<protein>
    <recommendedName>
        <fullName evidence="3">DUF7597 domain-containing protein</fullName>
    </recommendedName>
</protein>
<dbReference type="PANTHER" id="PTHR33075">
    <property type="entry name" value="OS02G0499800 PROTEIN"/>
    <property type="match status" value="1"/>
</dbReference>
<feature type="region of interest" description="Disordered" evidence="1">
    <location>
        <begin position="463"/>
        <end position="493"/>
    </location>
</feature>
<gene>
    <name evidence="4" type="ORF">SEVIR_5G023600v2</name>
</gene>
<evidence type="ECO:0000313" key="4">
    <source>
        <dbReference type="EMBL" id="TKW12232.1"/>
    </source>
</evidence>
<evidence type="ECO:0000256" key="1">
    <source>
        <dbReference type="SAM" id="MobiDB-lite"/>
    </source>
</evidence>
<dbReference type="AlphaFoldDB" id="A0A4U6UAQ4"/>
<sequence>MNLLGAILESVLGGVAGLFSVVEVEDRIFKFTVLDRHVGLLVYGLKSHACASFKLFFHLCNESGLSRANAIPVRHIPGRSSLPSPSSGTAAPPLGRLHCVRCLSNTHSRSACRNRVHCSSCLRLGHVAIYCRFPPRFLGLAKGSIFSSQICPAAWGNLDVNSWFRQPKPMTAGLESDGPQAFVSLGHFSQVHLGNEVAGISSSIPGQVRTIPFLVLAPRPTSSPRMSEPLACDPLLLDLVLGQLPPATASGVNHPPPRSPNPQASHQKTPPARRNPDLAIITIDPLPLHQVSFNGIRNVLTEFLRDHMRIGFSSIQPCPFGQAYVRFNFYHDRDQLIQNSPHDYGDVRISFVEHDKGSDHRAVKLNYEVWLMLLGFSVDYWSEQHEEDPNHIARVLIKARVVTLEEIPWFVVGTDGLAFDGDSWTIQTEIIQTRMLGAFAVDEDQPPGPDDIQPQIFDFFGFGQPGQGHANQSPNHQNDVQNVDGPNHTKKLN</sequence>
<feature type="chain" id="PRO_5020476818" description="DUF7597 domain-containing protein" evidence="2">
    <location>
        <begin position="18"/>
        <end position="493"/>
    </location>
</feature>
<dbReference type="PANTHER" id="PTHR33075:SF7">
    <property type="entry name" value="OS02G0303350 PROTEIN"/>
    <property type="match status" value="1"/>
</dbReference>
<dbReference type="Gramene" id="TKW12232">
    <property type="protein sequence ID" value="TKW12232"/>
    <property type="gene ID" value="SEVIR_5G023600v2"/>
</dbReference>
<dbReference type="EMBL" id="CM016556">
    <property type="protein sequence ID" value="TKW12232.1"/>
    <property type="molecule type" value="Genomic_DNA"/>
</dbReference>
<accession>A0A4U6UAQ4</accession>
<reference evidence="4" key="1">
    <citation type="submission" date="2019-03" db="EMBL/GenBank/DDBJ databases">
        <title>WGS assembly of Setaria viridis.</title>
        <authorList>
            <person name="Huang P."/>
            <person name="Jenkins J."/>
            <person name="Grimwood J."/>
            <person name="Barry K."/>
            <person name="Healey A."/>
            <person name="Mamidi S."/>
            <person name="Sreedasyam A."/>
            <person name="Shu S."/>
            <person name="Feldman M."/>
            <person name="Wu J."/>
            <person name="Yu Y."/>
            <person name="Chen C."/>
            <person name="Johnson J."/>
            <person name="Rokhsar D."/>
            <person name="Baxter I."/>
            <person name="Schmutz J."/>
            <person name="Brutnell T."/>
            <person name="Kellogg E."/>
        </authorList>
    </citation>
    <scope>NUCLEOTIDE SEQUENCE [LARGE SCALE GENOMIC DNA]</scope>
</reference>
<feature type="signal peptide" evidence="2">
    <location>
        <begin position="1"/>
        <end position="17"/>
    </location>
</feature>
<keyword evidence="2" id="KW-0732">Signal</keyword>